<accession>A0A517NV59</accession>
<keyword evidence="3" id="KW-1185">Reference proteome</keyword>
<dbReference type="AlphaFoldDB" id="A0A517NV59"/>
<sequence length="100" mass="10711" precursor="true">MSKRTTLFCAALLTSSLGLTAAIVTETANAKETAEIVAKPTTPKLRFENVFTQDAKSMTFNRAKVPGGWLVTSTLYSGPKGYGITFVPDPNHAWDGSSVE</sequence>
<dbReference type="OrthoDB" id="532371at2"/>
<evidence type="ECO:0000313" key="3">
    <source>
        <dbReference type="Proteomes" id="UP000319817"/>
    </source>
</evidence>
<gene>
    <name evidence="2" type="ORF">K239x_29950</name>
</gene>
<reference evidence="2 3" key="1">
    <citation type="submission" date="2019-02" db="EMBL/GenBank/DDBJ databases">
        <title>Deep-cultivation of Planctomycetes and their phenomic and genomic characterization uncovers novel biology.</title>
        <authorList>
            <person name="Wiegand S."/>
            <person name="Jogler M."/>
            <person name="Boedeker C."/>
            <person name="Pinto D."/>
            <person name="Vollmers J."/>
            <person name="Rivas-Marin E."/>
            <person name="Kohn T."/>
            <person name="Peeters S.H."/>
            <person name="Heuer A."/>
            <person name="Rast P."/>
            <person name="Oberbeckmann S."/>
            <person name="Bunk B."/>
            <person name="Jeske O."/>
            <person name="Meyerdierks A."/>
            <person name="Storesund J.E."/>
            <person name="Kallscheuer N."/>
            <person name="Luecker S."/>
            <person name="Lage O.M."/>
            <person name="Pohl T."/>
            <person name="Merkel B.J."/>
            <person name="Hornburger P."/>
            <person name="Mueller R.-W."/>
            <person name="Bruemmer F."/>
            <person name="Labrenz M."/>
            <person name="Spormann A.M."/>
            <person name="Op den Camp H."/>
            <person name="Overmann J."/>
            <person name="Amann R."/>
            <person name="Jetten M.S.M."/>
            <person name="Mascher T."/>
            <person name="Medema M.H."/>
            <person name="Devos D.P."/>
            <person name="Kaster A.-K."/>
            <person name="Ovreas L."/>
            <person name="Rohde M."/>
            <person name="Galperin M.Y."/>
            <person name="Jogler C."/>
        </authorList>
    </citation>
    <scope>NUCLEOTIDE SEQUENCE [LARGE SCALE GENOMIC DNA]</scope>
    <source>
        <strain evidence="2 3">K23_9</strain>
    </source>
</reference>
<proteinExistence type="predicted"/>
<feature type="signal peptide" evidence="1">
    <location>
        <begin position="1"/>
        <end position="21"/>
    </location>
</feature>
<evidence type="ECO:0000256" key="1">
    <source>
        <dbReference type="SAM" id="SignalP"/>
    </source>
</evidence>
<dbReference type="RefSeq" id="WP_145418736.1">
    <property type="nucleotide sequence ID" value="NZ_CP036526.1"/>
</dbReference>
<evidence type="ECO:0000313" key="2">
    <source>
        <dbReference type="EMBL" id="QDT11002.1"/>
    </source>
</evidence>
<protein>
    <submittedName>
        <fullName evidence="2">Uncharacterized protein</fullName>
    </submittedName>
</protein>
<keyword evidence="1" id="KW-0732">Signal</keyword>
<dbReference type="Proteomes" id="UP000319817">
    <property type="component" value="Chromosome"/>
</dbReference>
<dbReference type="EMBL" id="CP036526">
    <property type="protein sequence ID" value="QDT11002.1"/>
    <property type="molecule type" value="Genomic_DNA"/>
</dbReference>
<organism evidence="2 3">
    <name type="scientific">Stieleria marina</name>
    <dbReference type="NCBI Taxonomy" id="1930275"/>
    <lineage>
        <taxon>Bacteria</taxon>
        <taxon>Pseudomonadati</taxon>
        <taxon>Planctomycetota</taxon>
        <taxon>Planctomycetia</taxon>
        <taxon>Pirellulales</taxon>
        <taxon>Pirellulaceae</taxon>
        <taxon>Stieleria</taxon>
    </lineage>
</organism>
<feature type="chain" id="PRO_5021878455" evidence="1">
    <location>
        <begin position="22"/>
        <end position="100"/>
    </location>
</feature>
<name>A0A517NV59_9BACT</name>